<dbReference type="AlphaFoldDB" id="A0A0D0GJ87"/>
<proteinExistence type="predicted"/>
<evidence type="ECO:0000313" key="2">
    <source>
        <dbReference type="EMBL" id="KIO76195.1"/>
    </source>
</evidence>
<gene>
    <name evidence="2" type="ORF">TH53_16420</name>
</gene>
<feature type="transmembrane region" description="Helical" evidence="1">
    <location>
        <begin position="7"/>
        <end position="29"/>
    </location>
</feature>
<dbReference type="OrthoDB" id="6023952at2"/>
<evidence type="ECO:0000313" key="3">
    <source>
        <dbReference type="Proteomes" id="UP000032049"/>
    </source>
</evidence>
<keyword evidence="1" id="KW-0812">Transmembrane</keyword>
<dbReference type="STRING" id="1503925.TH53_16420"/>
<reference evidence="2 3" key="1">
    <citation type="submission" date="2015-01" db="EMBL/GenBank/DDBJ databases">
        <title>Draft genome sequence of Pedobacter sp. NL19 isolated from sludge of an effluent treatment pond in an abandoned uranium mine.</title>
        <authorList>
            <person name="Santos T."/>
            <person name="Caetano T."/>
            <person name="Covas C."/>
            <person name="Cruz A."/>
            <person name="Mendo S."/>
        </authorList>
    </citation>
    <scope>NUCLEOTIDE SEQUENCE [LARGE SCALE GENOMIC DNA]</scope>
    <source>
        <strain evidence="2 3">NL19</strain>
    </source>
</reference>
<dbReference type="Proteomes" id="UP000032049">
    <property type="component" value="Unassembled WGS sequence"/>
</dbReference>
<organism evidence="2 3">
    <name type="scientific">Pedobacter lusitanus</name>
    <dbReference type="NCBI Taxonomy" id="1503925"/>
    <lineage>
        <taxon>Bacteria</taxon>
        <taxon>Pseudomonadati</taxon>
        <taxon>Bacteroidota</taxon>
        <taxon>Sphingobacteriia</taxon>
        <taxon>Sphingobacteriales</taxon>
        <taxon>Sphingobacteriaceae</taxon>
        <taxon>Pedobacter</taxon>
    </lineage>
</organism>
<name>A0A0D0GJ87_9SPHI</name>
<accession>A0A0D0GJ87</accession>
<keyword evidence="1" id="KW-1133">Transmembrane helix</keyword>
<keyword evidence="1" id="KW-0472">Membrane</keyword>
<protein>
    <submittedName>
        <fullName evidence="2">Uncharacterized protein</fullName>
    </submittedName>
</protein>
<dbReference type="EMBL" id="JXRA01000070">
    <property type="protein sequence ID" value="KIO76195.1"/>
    <property type="molecule type" value="Genomic_DNA"/>
</dbReference>
<feature type="transmembrane region" description="Helical" evidence="1">
    <location>
        <begin position="35"/>
        <end position="56"/>
    </location>
</feature>
<dbReference type="RefSeq" id="WP_041883445.1">
    <property type="nucleotide sequence ID" value="NZ_CP157278.1"/>
</dbReference>
<keyword evidence="3" id="KW-1185">Reference proteome</keyword>
<comment type="caution">
    <text evidence="2">The sequence shown here is derived from an EMBL/GenBank/DDBJ whole genome shotgun (WGS) entry which is preliminary data.</text>
</comment>
<evidence type="ECO:0000256" key="1">
    <source>
        <dbReference type="SAM" id="Phobius"/>
    </source>
</evidence>
<sequence>MKILSMLFYFFAHHGAWAFFVLLLAGVIISFWRNSIFYVVMSFILALANVFTGQFVNAAFLAHFGQTGSAVITLEQETSAMLNDSPIWDYDAVVKTADGKDVVTDFSTTTASIYPIRNEILIPSRGERFVVKYIAGFEKNMVIMSDESAYGIKRKIAENLRPVQKAEGQYNANTSNESFRKEYIQAMESYIENPQNSTDSLNISAFKAVIQRLTHPSSLNQQ</sequence>